<proteinExistence type="predicted"/>
<organism evidence="1 2">
    <name type="scientific">Lepraria finkii</name>
    <dbReference type="NCBI Taxonomy" id="1340010"/>
    <lineage>
        <taxon>Eukaryota</taxon>
        <taxon>Fungi</taxon>
        <taxon>Dikarya</taxon>
        <taxon>Ascomycota</taxon>
        <taxon>Pezizomycotina</taxon>
        <taxon>Lecanoromycetes</taxon>
        <taxon>OSLEUM clade</taxon>
        <taxon>Lecanoromycetidae</taxon>
        <taxon>Lecanorales</taxon>
        <taxon>Lecanorineae</taxon>
        <taxon>Stereocaulaceae</taxon>
        <taxon>Lepraria</taxon>
    </lineage>
</organism>
<comment type="caution">
    <text evidence="1">The sequence shown here is derived from an EMBL/GenBank/DDBJ whole genome shotgun (WGS) entry which is preliminary data.</text>
</comment>
<dbReference type="EMBL" id="JBHFEH010000030">
    <property type="protein sequence ID" value="KAL2051993.1"/>
    <property type="molecule type" value="Genomic_DNA"/>
</dbReference>
<accession>A0ABR4B3M3</accession>
<gene>
    <name evidence="1" type="ORF">ABVK25_007685</name>
</gene>
<name>A0ABR4B3M3_9LECA</name>
<evidence type="ECO:0000313" key="2">
    <source>
        <dbReference type="Proteomes" id="UP001590951"/>
    </source>
</evidence>
<keyword evidence="2" id="KW-1185">Reference proteome</keyword>
<reference evidence="1 2" key="1">
    <citation type="submission" date="2024-09" db="EMBL/GenBank/DDBJ databases">
        <title>Rethinking Asexuality: The Enigmatic Case of Functional Sexual Genes in Lepraria (Stereocaulaceae).</title>
        <authorList>
            <person name="Doellman M."/>
            <person name="Sun Y."/>
            <person name="Barcenas-Pena A."/>
            <person name="Lumbsch H.T."/>
            <person name="Grewe F."/>
        </authorList>
    </citation>
    <scope>NUCLEOTIDE SEQUENCE [LARGE SCALE GENOMIC DNA]</scope>
    <source>
        <strain evidence="1 2">Grewe 0041</strain>
    </source>
</reference>
<dbReference type="Proteomes" id="UP001590951">
    <property type="component" value="Unassembled WGS sequence"/>
</dbReference>
<protein>
    <submittedName>
        <fullName evidence="1">Uncharacterized protein</fullName>
    </submittedName>
</protein>
<sequence>MDQLQSCNYLDVIKVLFRDLARLDPVANTSFGIWSTELTALRPHGTVMTPSCLSSISPSLKRKLHKVINSTLRQSEGDIEQPNITENCGIMAAMARHMGEMIVQHWHFVEKQCEFCAANLSRA</sequence>
<evidence type="ECO:0000313" key="1">
    <source>
        <dbReference type="EMBL" id="KAL2051993.1"/>
    </source>
</evidence>